<accession>A0AB38V2N0</accession>
<evidence type="ECO:0000313" key="2">
    <source>
        <dbReference type="Proteomes" id="UP000279331"/>
    </source>
</evidence>
<gene>
    <name evidence="1" type="ORF">LAUMK42_05594</name>
</gene>
<dbReference type="Proteomes" id="UP000279331">
    <property type="component" value="Unassembled WGS sequence"/>
</dbReference>
<protein>
    <submittedName>
        <fullName evidence="1">Uncharacterized protein</fullName>
    </submittedName>
</protein>
<reference evidence="1 2" key="1">
    <citation type="submission" date="2018-09" db="EMBL/GenBank/DDBJ databases">
        <authorList>
            <person name="Tagini F."/>
        </authorList>
    </citation>
    <scope>NUCLEOTIDE SEQUENCE [LARGE SCALE GENOMIC DNA]</scope>
    <source>
        <strain evidence="1 2">MK42</strain>
    </source>
</reference>
<name>A0AB38V2N0_9MYCO</name>
<evidence type="ECO:0000313" key="1">
    <source>
        <dbReference type="EMBL" id="VAZ86740.1"/>
    </source>
</evidence>
<dbReference type="EMBL" id="UPHL01000176">
    <property type="protein sequence ID" value="VAZ86740.1"/>
    <property type="molecule type" value="Genomic_DNA"/>
</dbReference>
<dbReference type="AlphaFoldDB" id="A0AB38V2N0"/>
<proteinExistence type="predicted"/>
<comment type="caution">
    <text evidence="1">The sequence shown here is derived from an EMBL/GenBank/DDBJ whole genome shotgun (WGS) entry which is preliminary data.</text>
</comment>
<organism evidence="1 2">
    <name type="scientific">Mycobacterium persicum</name>
    <dbReference type="NCBI Taxonomy" id="1487726"/>
    <lineage>
        <taxon>Bacteria</taxon>
        <taxon>Bacillati</taxon>
        <taxon>Actinomycetota</taxon>
        <taxon>Actinomycetes</taxon>
        <taxon>Mycobacteriales</taxon>
        <taxon>Mycobacteriaceae</taxon>
        <taxon>Mycobacterium</taxon>
    </lineage>
</organism>
<sequence>MKSVQLAPRCARMVLAWDREMDPRRVDIREGVKPQGRLMRDDTTAQSPRDRCCEIVVLTARQDGHPVHTTTSTLKTPACGQKTELHGVHTDIPRVTSRDVAMLLGGKFNKPIPDSHVRNRIK</sequence>